<dbReference type="AlphaFoldDB" id="A0A7C9CZF3"/>
<dbReference type="EMBL" id="GISG01072655">
    <property type="protein sequence ID" value="MBA4630242.1"/>
    <property type="molecule type" value="Transcribed_RNA"/>
</dbReference>
<sequence length="152" mass="16369">MNWRQSRLMASKGGGEHYRANPLLFPSHLLCSKASSRRFPPLPLPCISTSPPPAPGRRSAASSRSSCRRRRCQSSSAGPTSPKTLRCPVLCLSAYPFARLRDPAPATSLRSTLDHPSPPTLPATTVTVAGPGCPTSSHNSSLFLSWFDEIID</sequence>
<feature type="region of interest" description="Disordered" evidence="1">
    <location>
        <begin position="107"/>
        <end position="126"/>
    </location>
</feature>
<name>A0A7C9CZF3_OPUST</name>
<evidence type="ECO:0000256" key="1">
    <source>
        <dbReference type="SAM" id="MobiDB-lite"/>
    </source>
</evidence>
<protein>
    <submittedName>
        <fullName evidence="2">Uncharacterized protein</fullName>
    </submittedName>
</protein>
<dbReference type="EMBL" id="GISG01072654">
    <property type="protein sequence ID" value="MBA4630241.1"/>
    <property type="molecule type" value="Transcribed_RNA"/>
</dbReference>
<feature type="compositionally biased region" description="Pro residues" evidence="1">
    <location>
        <begin position="44"/>
        <end position="55"/>
    </location>
</feature>
<feature type="compositionally biased region" description="Low complexity" evidence="1">
    <location>
        <begin position="56"/>
        <end position="65"/>
    </location>
</feature>
<proteinExistence type="predicted"/>
<organism evidence="2">
    <name type="scientific">Opuntia streptacantha</name>
    <name type="common">Prickly pear cactus</name>
    <name type="synonym">Opuntia cardona</name>
    <dbReference type="NCBI Taxonomy" id="393608"/>
    <lineage>
        <taxon>Eukaryota</taxon>
        <taxon>Viridiplantae</taxon>
        <taxon>Streptophyta</taxon>
        <taxon>Embryophyta</taxon>
        <taxon>Tracheophyta</taxon>
        <taxon>Spermatophyta</taxon>
        <taxon>Magnoliopsida</taxon>
        <taxon>eudicotyledons</taxon>
        <taxon>Gunneridae</taxon>
        <taxon>Pentapetalae</taxon>
        <taxon>Caryophyllales</taxon>
        <taxon>Cactineae</taxon>
        <taxon>Cactaceae</taxon>
        <taxon>Opuntioideae</taxon>
        <taxon>Opuntia</taxon>
    </lineage>
</organism>
<evidence type="ECO:0000313" key="2">
    <source>
        <dbReference type="EMBL" id="MBA4630241.1"/>
    </source>
</evidence>
<reference evidence="2" key="1">
    <citation type="journal article" date="2013" name="J. Plant Res.">
        <title>Effect of fungi and light on seed germination of three Opuntia species from semiarid lands of central Mexico.</title>
        <authorList>
            <person name="Delgado-Sanchez P."/>
            <person name="Jimenez-Bremont J.F."/>
            <person name="Guerrero-Gonzalez Mde L."/>
            <person name="Flores J."/>
        </authorList>
    </citation>
    <scope>NUCLEOTIDE SEQUENCE</scope>
    <source>
        <tissue evidence="2">Cladode</tissue>
    </source>
</reference>
<accession>A0A7C9CZF3</accession>
<feature type="region of interest" description="Disordered" evidence="1">
    <location>
        <begin position="44"/>
        <end position="85"/>
    </location>
</feature>
<reference evidence="2" key="2">
    <citation type="submission" date="2020-07" db="EMBL/GenBank/DDBJ databases">
        <authorList>
            <person name="Vera ALvarez R."/>
            <person name="Arias-Moreno D.M."/>
            <person name="Jimenez-Jacinto V."/>
            <person name="Jimenez-Bremont J.F."/>
            <person name="Swaminathan K."/>
            <person name="Moose S.P."/>
            <person name="Guerrero-Gonzalez M.L."/>
            <person name="Marino-Ramirez L."/>
            <person name="Landsman D."/>
            <person name="Rodriguez-Kessler M."/>
            <person name="Delgado-Sanchez P."/>
        </authorList>
    </citation>
    <scope>NUCLEOTIDE SEQUENCE</scope>
    <source>
        <tissue evidence="2">Cladode</tissue>
    </source>
</reference>